<accession>A0ABN6P6F2</accession>
<dbReference type="InterPro" id="IPR029028">
    <property type="entry name" value="Alpha/beta_knot_MTases"/>
</dbReference>
<dbReference type="SMART" id="SM00967">
    <property type="entry name" value="SpoU_sub_bind"/>
    <property type="match status" value="1"/>
</dbReference>
<dbReference type="PANTHER" id="PTHR46429:SF1">
    <property type="entry name" value="23S RRNA (GUANOSINE-2'-O-)-METHYLTRANSFERASE RLMB"/>
    <property type="match status" value="1"/>
</dbReference>
<dbReference type="InterPro" id="IPR029064">
    <property type="entry name" value="Ribosomal_eL30-like_sf"/>
</dbReference>
<dbReference type="Pfam" id="PF08032">
    <property type="entry name" value="SpoU_sub_bind"/>
    <property type="match status" value="1"/>
</dbReference>
<feature type="compositionally biased region" description="Basic and acidic residues" evidence="3">
    <location>
        <begin position="105"/>
        <end position="118"/>
    </location>
</feature>
<dbReference type="CDD" id="cd18103">
    <property type="entry name" value="SpoU-like_RlmB"/>
    <property type="match status" value="1"/>
</dbReference>
<evidence type="ECO:0000256" key="1">
    <source>
        <dbReference type="ARBA" id="ARBA00022603"/>
    </source>
</evidence>
<dbReference type="InterPro" id="IPR004441">
    <property type="entry name" value="rRNA_MeTrfase_TrmH"/>
</dbReference>
<dbReference type="InterPro" id="IPR013123">
    <property type="entry name" value="SpoU_subst-bd"/>
</dbReference>
<feature type="domain" description="RNA 2-O ribose methyltransferase substrate binding" evidence="4">
    <location>
        <begin position="208"/>
        <end position="282"/>
    </location>
</feature>
<feature type="compositionally biased region" description="Basic and acidic residues" evidence="3">
    <location>
        <begin position="79"/>
        <end position="94"/>
    </location>
</feature>
<evidence type="ECO:0000313" key="5">
    <source>
        <dbReference type="EMBL" id="BDG74206.1"/>
    </source>
</evidence>
<dbReference type="Pfam" id="PF00588">
    <property type="entry name" value="SpoU_methylase"/>
    <property type="match status" value="1"/>
</dbReference>
<dbReference type="Gene3D" id="3.30.1330.30">
    <property type="match status" value="1"/>
</dbReference>
<keyword evidence="6" id="KW-1185">Reference proteome</keyword>
<evidence type="ECO:0000259" key="4">
    <source>
        <dbReference type="SMART" id="SM00967"/>
    </source>
</evidence>
<gene>
    <name evidence="5" type="ORF">Rmf_41350</name>
</gene>
<organism evidence="5 6">
    <name type="scientific">Roseomonas fluvialis</name>
    <dbReference type="NCBI Taxonomy" id="1750527"/>
    <lineage>
        <taxon>Bacteria</taxon>
        <taxon>Pseudomonadati</taxon>
        <taxon>Pseudomonadota</taxon>
        <taxon>Alphaproteobacteria</taxon>
        <taxon>Acetobacterales</taxon>
        <taxon>Roseomonadaceae</taxon>
        <taxon>Roseomonas</taxon>
    </lineage>
</organism>
<dbReference type="EMBL" id="AP025637">
    <property type="protein sequence ID" value="BDG74206.1"/>
    <property type="molecule type" value="Genomic_DNA"/>
</dbReference>
<evidence type="ECO:0000256" key="2">
    <source>
        <dbReference type="ARBA" id="ARBA00022679"/>
    </source>
</evidence>
<feature type="region of interest" description="Disordered" evidence="3">
    <location>
        <begin position="1"/>
        <end position="202"/>
    </location>
</feature>
<dbReference type="SUPFAM" id="SSF75217">
    <property type="entry name" value="alpha/beta knot"/>
    <property type="match status" value="1"/>
</dbReference>
<evidence type="ECO:0000256" key="3">
    <source>
        <dbReference type="SAM" id="MobiDB-lite"/>
    </source>
</evidence>
<feature type="compositionally biased region" description="Low complexity" evidence="3">
    <location>
        <begin position="37"/>
        <end position="48"/>
    </location>
</feature>
<dbReference type="NCBIfam" id="TIGR00186">
    <property type="entry name" value="rRNA_methyl_3"/>
    <property type="match status" value="1"/>
</dbReference>
<name>A0ABN6P6F2_9PROT</name>
<evidence type="ECO:0000313" key="6">
    <source>
        <dbReference type="Proteomes" id="UP000831327"/>
    </source>
</evidence>
<dbReference type="Gene3D" id="3.40.1280.10">
    <property type="match status" value="1"/>
</dbReference>
<feature type="compositionally biased region" description="Basic and acidic residues" evidence="3">
    <location>
        <begin position="1"/>
        <end position="12"/>
    </location>
</feature>
<proteinExistence type="predicted"/>
<dbReference type="Proteomes" id="UP000831327">
    <property type="component" value="Chromosome"/>
</dbReference>
<feature type="compositionally biased region" description="Low complexity" evidence="3">
    <location>
        <begin position="182"/>
        <end position="191"/>
    </location>
</feature>
<sequence>MPRPPRRPEGRTPTRPTGAQRPTGRKPRRDDADLPPASRGASAAATRGEAGKPERPPRRGREGGPKAVYRPDPGGPPRAPREDEPRAARGDKPRAARGANPGAARGDKPYAARGESPRGARGGASLPGRGDKPRGSRSEGFRDDAPRARRGDDFGASRDDAFRAPRGDAARTARGRPARVQAEPPAAAIDDTPPPPRPGAGAGSGAYWIYGHHAVLAALSNPRRKPRRLLTTTDAELTLRDAYDGRWRVTPERADRARFATFLTEDAVHQGIALLAEPLEPVQLEDAIAAADGPVLLLDQVTDPRNVGAALRAAAAFGAACVVLQDRHAPHETGTLARAASGALDIVPVVREVNLSRAIAALQRAGFWVLGLAGEGKRTLAEAAPRDRRVALVMGAEEAGLRRLQRETVDELVRLPMAEGVESLNVASAAAVALYEIVRR</sequence>
<dbReference type="PANTHER" id="PTHR46429">
    <property type="entry name" value="23S RRNA (GUANOSINE-2'-O-)-METHYLTRANSFERASE RLMB"/>
    <property type="match status" value="1"/>
</dbReference>
<keyword evidence="1" id="KW-0489">Methyltransferase</keyword>
<keyword evidence="2" id="KW-0808">Transferase</keyword>
<dbReference type="InterPro" id="IPR029026">
    <property type="entry name" value="tRNA_m1G_MTases_N"/>
</dbReference>
<dbReference type="InterPro" id="IPR001537">
    <property type="entry name" value="SpoU_MeTrfase"/>
</dbReference>
<protein>
    <submittedName>
        <fullName evidence="5">23S rRNA (Guanosine(2251)-2'-O)-methyltransferase RlmB</fullName>
    </submittedName>
</protein>
<feature type="compositionally biased region" description="Basic and acidic residues" evidence="3">
    <location>
        <begin position="129"/>
        <end position="171"/>
    </location>
</feature>
<feature type="compositionally biased region" description="Basic and acidic residues" evidence="3">
    <location>
        <begin position="49"/>
        <end position="64"/>
    </location>
</feature>
<dbReference type="SUPFAM" id="SSF55315">
    <property type="entry name" value="L30e-like"/>
    <property type="match status" value="1"/>
</dbReference>
<reference evidence="5 6" key="1">
    <citation type="journal article" date="2016" name="Microbes Environ.">
        <title>Phylogenetically diverse aerobic anoxygenic phototrophic bacteria isolated from epilithic biofilms in Tama river, Japan.</title>
        <authorList>
            <person name="Hirose S."/>
            <person name="Matsuura K."/>
            <person name="Haruta S."/>
        </authorList>
    </citation>
    <scope>NUCLEOTIDE SEQUENCE [LARGE SCALE GENOMIC DNA]</scope>
    <source>
        <strain evidence="5 6">S08</strain>
    </source>
</reference>